<sequence>MTFQSEGRAVKKLWLLTSVLALLVACAIVLTWGGWLPYPSAVTNLESRGQFGDSFGVVNAFLSGCAFVGLLVTIAYQQRQISSQGAEMERQAKRDAVAQFEETLYRLLGLYQQSVSDVVITRSNQTYRGRDALRHCALAACREIKRSGASSLPHDVKTRMRKGSATVEDKLLFDHLCIQNFMHIEHLALIQRRVISNLVLLLMHLERRIPEGIDREHYRRLVSAQLTHVEVQYIFLVALAFANEEELRALLNEAEILKRDSNPFSLDLHRQMYLHFYNVDPGAKVQPRTMPLPKSRKRELKRSALLRRVLVDRGLQPDQQTGADV</sequence>
<proteinExistence type="predicted"/>
<keyword evidence="1" id="KW-1133">Transmembrane helix</keyword>
<organism evidence="2 3">
    <name type="scientific">Achromobacter spanius</name>
    <dbReference type="NCBI Taxonomy" id="217203"/>
    <lineage>
        <taxon>Bacteria</taxon>
        <taxon>Pseudomonadati</taxon>
        <taxon>Pseudomonadota</taxon>
        <taxon>Betaproteobacteria</taxon>
        <taxon>Burkholderiales</taxon>
        <taxon>Alcaligenaceae</taxon>
        <taxon>Achromobacter</taxon>
    </lineage>
</organism>
<dbReference type="EMBL" id="PREU01000013">
    <property type="protein sequence ID" value="PPA73708.1"/>
    <property type="molecule type" value="Genomic_DNA"/>
</dbReference>
<evidence type="ECO:0000313" key="3">
    <source>
        <dbReference type="Proteomes" id="UP000239990"/>
    </source>
</evidence>
<dbReference type="AlphaFoldDB" id="A0A2S5GL46"/>
<accession>A0A2S5GL46</accession>
<evidence type="ECO:0000256" key="1">
    <source>
        <dbReference type="SAM" id="Phobius"/>
    </source>
</evidence>
<comment type="caution">
    <text evidence="2">The sequence shown here is derived from an EMBL/GenBank/DDBJ whole genome shotgun (WGS) entry which is preliminary data.</text>
</comment>
<dbReference type="Proteomes" id="UP000239990">
    <property type="component" value="Unassembled WGS sequence"/>
</dbReference>
<evidence type="ECO:0008006" key="4">
    <source>
        <dbReference type="Google" id="ProtNLM"/>
    </source>
</evidence>
<reference evidence="2 3" key="1">
    <citation type="submission" date="2018-02" db="EMBL/GenBank/DDBJ databases">
        <title>Draft Genome of Achromobacter spanius stain 6.</title>
        <authorList>
            <person name="Gunasekera T.S."/>
            <person name="Radwan O."/>
            <person name="Ruiz O.N."/>
        </authorList>
    </citation>
    <scope>NUCLEOTIDE SEQUENCE [LARGE SCALE GENOMIC DNA]</scope>
    <source>
        <strain evidence="2 3">6</strain>
    </source>
</reference>
<keyword evidence="1" id="KW-0812">Transmembrane</keyword>
<feature type="transmembrane region" description="Helical" evidence="1">
    <location>
        <begin position="12"/>
        <end position="35"/>
    </location>
</feature>
<name>A0A2S5GL46_9BURK</name>
<gene>
    <name evidence="2" type="ORF">C4E15_23895</name>
</gene>
<keyword evidence="1" id="KW-0472">Membrane</keyword>
<evidence type="ECO:0000313" key="2">
    <source>
        <dbReference type="EMBL" id="PPA73708.1"/>
    </source>
</evidence>
<protein>
    <recommendedName>
        <fullName evidence="4">Phage abortive infection protein</fullName>
    </recommendedName>
</protein>
<feature type="transmembrane region" description="Helical" evidence="1">
    <location>
        <begin position="55"/>
        <end position="76"/>
    </location>
</feature>